<reference evidence="1 2" key="1">
    <citation type="submission" date="2024-06" db="EMBL/GenBank/DDBJ databases">
        <title>Sorghum-associated microbial communities from plants grown in Nebraska, USA.</title>
        <authorList>
            <person name="Schachtman D."/>
        </authorList>
    </citation>
    <scope>NUCLEOTIDE SEQUENCE [LARGE SCALE GENOMIC DNA]</scope>
    <source>
        <strain evidence="1 2">736</strain>
    </source>
</reference>
<evidence type="ECO:0000313" key="2">
    <source>
        <dbReference type="Proteomes" id="UP001549363"/>
    </source>
</evidence>
<proteinExistence type="predicted"/>
<keyword evidence="2" id="KW-1185">Reference proteome</keyword>
<evidence type="ECO:0000313" key="1">
    <source>
        <dbReference type="EMBL" id="MET4563351.1"/>
    </source>
</evidence>
<dbReference type="EMBL" id="JBEPSB010000038">
    <property type="protein sequence ID" value="MET4563351.1"/>
    <property type="molecule type" value="Genomic_DNA"/>
</dbReference>
<accession>A0ABV2PQZ9</accession>
<sequence>MKRRQLKKNNLKKAQQYKNVLINKGFADAKGYEVKVFRTLNGVDHGVYITNPKGMKTFIFPSLIESFNYRLKAFDTTFSKKYFKEVAA</sequence>
<comment type="caution">
    <text evidence="1">The sequence shown here is derived from an EMBL/GenBank/DDBJ whole genome shotgun (WGS) entry which is preliminary data.</text>
</comment>
<dbReference type="Proteomes" id="UP001549363">
    <property type="component" value="Unassembled WGS sequence"/>
</dbReference>
<organism evidence="1 2">
    <name type="scientific">Lysinibacillus parviboronicapiens</name>
    <dbReference type="NCBI Taxonomy" id="436516"/>
    <lineage>
        <taxon>Bacteria</taxon>
        <taxon>Bacillati</taxon>
        <taxon>Bacillota</taxon>
        <taxon>Bacilli</taxon>
        <taxon>Bacillales</taxon>
        <taxon>Bacillaceae</taxon>
        <taxon>Lysinibacillus</taxon>
    </lineage>
</organism>
<gene>
    <name evidence="1" type="ORF">ABIA69_004548</name>
</gene>
<name>A0ABV2PQZ9_9BACI</name>
<evidence type="ECO:0008006" key="3">
    <source>
        <dbReference type="Google" id="ProtNLM"/>
    </source>
</evidence>
<dbReference type="RefSeq" id="WP_354473199.1">
    <property type="nucleotide sequence ID" value="NZ_JBEPSB010000038.1"/>
</dbReference>
<protein>
    <recommendedName>
        <fullName evidence="3">Phage protein</fullName>
    </recommendedName>
</protein>